<protein>
    <recommendedName>
        <fullName evidence="3">histone deacetylase</fullName>
        <ecNumber evidence="3">3.5.1.98</ecNumber>
    </recommendedName>
</protein>
<dbReference type="InterPro" id="IPR023801">
    <property type="entry name" value="His_deacetylse_dom"/>
</dbReference>
<dbReference type="GO" id="GO:0005634">
    <property type="term" value="C:nucleus"/>
    <property type="evidence" value="ECO:0007669"/>
    <property type="project" value="UniProtKB-SubCell"/>
</dbReference>
<comment type="subcellular location">
    <subcellularLocation>
        <location evidence="1">Nucleus</location>
    </subcellularLocation>
</comment>
<proteinExistence type="inferred from homology"/>
<dbReference type="Pfam" id="PF00850">
    <property type="entry name" value="Hist_deacetyl"/>
    <property type="match status" value="1"/>
</dbReference>
<dbReference type="OrthoDB" id="73273at2759"/>
<gene>
    <name evidence="11" type="ORF">FISHEDRAFT_47253</name>
</gene>
<keyword evidence="8" id="KW-0804">Transcription</keyword>
<dbReference type="PANTHER" id="PTHR10625:SF14">
    <property type="entry name" value="HISTONE DEACETYLASE 8"/>
    <property type="match status" value="1"/>
</dbReference>
<dbReference type="Gene3D" id="3.40.800.20">
    <property type="entry name" value="Histone deacetylase domain"/>
    <property type="match status" value="1"/>
</dbReference>
<keyword evidence="12" id="KW-1185">Reference proteome</keyword>
<comment type="similarity">
    <text evidence="2">Belongs to the histone deacetylase family. HD type 1 subfamily.</text>
</comment>
<dbReference type="InterPro" id="IPR000286">
    <property type="entry name" value="HDACs"/>
</dbReference>
<dbReference type="AlphaFoldDB" id="A0A0D7A615"/>
<evidence type="ECO:0000256" key="1">
    <source>
        <dbReference type="ARBA" id="ARBA00004123"/>
    </source>
</evidence>
<keyword evidence="9" id="KW-0539">Nucleus</keyword>
<name>A0A0D7A615_9AGAR</name>
<evidence type="ECO:0000256" key="3">
    <source>
        <dbReference type="ARBA" id="ARBA00012111"/>
    </source>
</evidence>
<reference evidence="11 12" key="1">
    <citation type="journal article" date="2015" name="Fungal Genet. Biol.">
        <title>Evolution of novel wood decay mechanisms in Agaricales revealed by the genome sequences of Fistulina hepatica and Cylindrobasidium torrendii.</title>
        <authorList>
            <person name="Floudas D."/>
            <person name="Held B.W."/>
            <person name="Riley R."/>
            <person name="Nagy L.G."/>
            <person name="Koehler G."/>
            <person name="Ransdell A.S."/>
            <person name="Younus H."/>
            <person name="Chow J."/>
            <person name="Chiniquy J."/>
            <person name="Lipzen A."/>
            <person name="Tritt A."/>
            <person name="Sun H."/>
            <person name="Haridas S."/>
            <person name="LaButti K."/>
            <person name="Ohm R.A."/>
            <person name="Kues U."/>
            <person name="Blanchette R.A."/>
            <person name="Grigoriev I.V."/>
            <person name="Minto R.E."/>
            <person name="Hibbett D.S."/>
        </authorList>
    </citation>
    <scope>NUCLEOTIDE SEQUENCE [LARGE SCALE GENOMIC DNA]</scope>
    <source>
        <strain evidence="11 12">ATCC 64428</strain>
    </source>
</reference>
<dbReference type="Proteomes" id="UP000054144">
    <property type="component" value="Unassembled WGS sequence"/>
</dbReference>
<sequence length="402" mass="43445">MSGPSNSLPTVVYIVNQDLVRVSSSLPSNQGRSAAIHTLAHVLGLLSSCTSTSSPSRIIRIVNPQVASYKDLAVYHSREYLDFVLSSTSGLDFSSEFGLEDDCPPFCGLASYIKYVAGASLTAARALRLGHCDVAICWDGGRHHAQKSRAAGFCYVADCVLAILALKRPFPSQPTSTASRRKPRVMYIDLDLHFSDGVSRAFYNPASSAVSQVLTLSIHHTAPGFFPVTPLATLGGSQDPFTLSMPLNTGTCDATYARIWALVERIKDTFGPDFVIVQCGVDGLAGDPWRTFNMSLGSFGWCIDRIVNIWRMRTLLLGGGGYHNANAARAYAYLSSIAMNRPLPLDAVIPDHAGFPLYGPSFTLDVPAGTMQNSNTDAYLQETESHYSSVLATLAERMKNSN</sequence>
<evidence type="ECO:0000256" key="5">
    <source>
        <dbReference type="ARBA" id="ARBA00022801"/>
    </source>
</evidence>
<evidence type="ECO:0000256" key="6">
    <source>
        <dbReference type="ARBA" id="ARBA00022853"/>
    </source>
</evidence>
<keyword evidence="5" id="KW-0378">Hydrolase</keyword>
<keyword evidence="7" id="KW-0805">Transcription regulation</keyword>
<dbReference type="GO" id="GO:0031507">
    <property type="term" value="P:heterochromatin formation"/>
    <property type="evidence" value="ECO:0007669"/>
    <property type="project" value="TreeGrafter"/>
</dbReference>
<accession>A0A0D7A615</accession>
<keyword evidence="4" id="KW-0678">Repressor</keyword>
<dbReference type="InterPro" id="IPR023696">
    <property type="entry name" value="Ureohydrolase_dom_sf"/>
</dbReference>
<dbReference type="EMBL" id="KN882031">
    <property type="protein sequence ID" value="KIY46452.1"/>
    <property type="molecule type" value="Genomic_DNA"/>
</dbReference>
<keyword evidence="6" id="KW-0156">Chromatin regulator</keyword>
<dbReference type="EC" id="3.5.1.98" evidence="3"/>
<evidence type="ECO:0000256" key="8">
    <source>
        <dbReference type="ARBA" id="ARBA00023163"/>
    </source>
</evidence>
<evidence type="ECO:0000313" key="11">
    <source>
        <dbReference type="EMBL" id="KIY46452.1"/>
    </source>
</evidence>
<dbReference type="GO" id="GO:0141221">
    <property type="term" value="F:histone deacetylase activity, hydrolytic mechanism"/>
    <property type="evidence" value="ECO:0007669"/>
    <property type="project" value="UniProtKB-EC"/>
</dbReference>
<evidence type="ECO:0000256" key="9">
    <source>
        <dbReference type="ARBA" id="ARBA00023242"/>
    </source>
</evidence>
<dbReference type="PANTHER" id="PTHR10625">
    <property type="entry name" value="HISTONE DEACETYLASE HDAC1-RELATED"/>
    <property type="match status" value="1"/>
</dbReference>
<feature type="domain" description="Histone deacetylase" evidence="10">
    <location>
        <begin position="28"/>
        <end position="334"/>
    </location>
</feature>
<evidence type="ECO:0000256" key="4">
    <source>
        <dbReference type="ARBA" id="ARBA00022491"/>
    </source>
</evidence>
<evidence type="ECO:0000313" key="12">
    <source>
        <dbReference type="Proteomes" id="UP000054144"/>
    </source>
</evidence>
<evidence type="ECO:0000259" key="10">
    <source>
        <dbReference type="Pfam" id="PF00850"/>
    </source>
</evidence>
<dbReference type="PRINTS" id="PR01270">
    <property type="entry name" value="HDASUPER"/>
</dbReference>
<dbReference type="InterPro" id="IPR037138">
    <property type="entry name" value="His_deacetylse_dom_sf"/>
</dbReference>
<dbReference type="SUPFAM" id="SSF52768">
    <property type="entry name" value="Arginase/deacetylase"/>
    <property type="match status" value="1"/>
</dbReference>
<evidence type="ECO:0000256" key="7">
    <source>
        <dbReference type="ARBA" id="ARBA00023015"/>
    </source>
</evidence>
<evidence type="ECO:0000256" key="2">
    <source>
        <dbReference type="ARBA" id="ARBA00006457"/>
    </source>
</evidence>
<organism evidence="11 12">
    <name type="scientific">Fistulina hepatica ATCC 64428</name>
    <dbReference type="NCBI Taxonomy" id="1128425"/>
    <lineage>
        <taxon>Eukaryota</taxon>
        <taxon>Fungi</taxon>
        <taxon>Dikarya</taxon>
        <taxon>Basidiomycota</taxon>
        <taxon>Agaricomycotina</taxon>
        <taxon>Agaricomycetes</taxon>
        <taxon>Agaricomycetidae</taxon>
        <taxon>Agaricales</taxon>
        <taxon>Fistulinaceae</taxon>
        <taxon>Fistulina</taxon>
    </lineage>
</organism>